<dbReference type="Proteomes" id="UP000631791">
    <property type="component" value="Unassembled WGS sequence"/>
</dbReference>
<organism evidence="2 3">
    <name type="scientific">Micromonospora vinacea</name>
    <dbReference type="NCBI Taxonomy" id="709878"/>
    <lineage>
        <taxon>Bacteria</taxon>
        <taxon>Bacillati</taxon>
        <taxon>Actinomycetota</taxon>
        <taxon>Actinomycetes</taxon>
        <taxon>Micromonosporales</taxon>
        <taxon>Micromonosporaceae</taxon>
        <taxon>Micromonospora</taxon>
    </lineage>
</organism>
<comment type="caution">
    <text evidence="2">The sequence shown here is derived from an EMBL/GenBank/DDBJ whole genome shotgun (WGS) entry which is preliminary data.</text>
</comment>
<sequence length="63" mass="6287">MGISGIGTGLANVAAPSILGLLCIAWGAPGWLLMGGIFVVVGLAAPAVVRWGERTRPDSAEAV</sequence>
<keyword evidence="3" id="KW-1185">Reference proteome</keyword>
<evidence type="ECO:0008006" key="4">
    <source>
        <dbReference type="Google" id="ProtNLM"/>
    </source>
</evidence>
<keyword evidence="1" id="KW-0472">Membrane</keyword>
<protein>
    <recommendedName>
        <fullName evidence="4">Major facilitator superfamily (MFS) profile domain-containing protein</fullName>
    </recommendedName>
</protein>
<reference evidence="2 3" key="1">
    <citation type="submission" date="2020-11" db="EMBL/GenBank/DDBJ databases">
        <title>Sequencing the genomes of 1000 actinobacteria strains.</title>
        <authorList>
            <person name="Klenk H.-P."/>
        </authorList>
    </citation>
    <scope>NUCLEOTIDE SEQUENCE [LARGE SCALE GENOMIC DNA]</scope>
    <source>
        <strain evidence="2 3">DSM 101695</strain>
    </source>
</reference>
<dbReference type="RefSeq" id="WP_196923558.1">
    <property type="nucleotide sequence ID" value="NZ_JADOTY010000001.1"/>
</dbReference>
<keyword evidence="1" id="KW-1133">Transmembrane helix</keyword>
<dbReference type="EMBL" id="JADOTY010000001">
    <property type="protein sequence ID" value="MBG6105236.1"/>
    <property type="molecule type" value="Genomic_DNA"/>
</dbReference>
<proteinExistence type="predicted"/>
<gene>
    <name evidence="2" type="ORF">IW249_005650</name>
</gene>
<evidence type="ECO:0000313" key="3">
    <source>
        <dbReference type="Proteomes" id="UP000631791"/>
    </source>
</evidence>
<name>A0ABS0K9H2_9ACTN</name>
<evidence type="ECO:0000313" key="2">
    <source>
        <dbReference type="EMBL" id="MBG6105236.1"/>
    </source>
</evidence>
<feature type="transmembrane region" description="Helical" evidence="1">
    <location>
        <begin position="18"/>
        <end position="49"/>
    </location>
</feature>
<keyword evidence="1" id="KW-0812">Transmembrane</keyword>
<evidence type="ECO:0000256" key="1">
    <source>
        <dbReference type="SAM" id="Phobius"/>
    </source>
</evidence>
<accession>A0ABS0K9H2</accession>